<dbReference type="EMBL" id="CP074694">
    <property type="protein sequence ID" value="QVL33903.1"/>
    <property type="molecule type" value="Genomic_DNA"/>
</dbReference>
<reference evidence="3" key="1">
    <citation type="submission" date="2021-05" db="EMBL/GenBank/DDBJ databases">
        <title>Complete genome sequence of the cellulolytic planctomycete Telmatocola sphagniphila SP2T and characterization of the first cellulase from planctomycetes.</title>
        <authorList>
            <person name="Rakitin A.L."/>
            <person name="Beletsky A.V."/>
            <person name="Naumoff D.G."/>
            <person name="Kulichevskaya I.S."/>
            <person name="Mardanov A.V."/>
            <person name="Ravin N.V."/>
            <person name="Dedysh S.N."/>
        </authorList>
    </citation>
    <scope>NUCLEOTIDE SEQUENCE</scope>
    <source>
        <strain evidence="3">SP2T</strain>
    </source>
</reference>
<evidence type="ECO:0000313" key="3">
    <source>
        <dbReference type="EMBL" id="QVL33903.1"/>
    </source>
</evidence>
<keyword evidence="3" id="KW-0067">ATP-binding</keyword>
<dbReference type="SUPFAM" id="SSF52540">
    <property type="entry name" value="P-loop containing nucleoside triphosphate hydrolases"/>
    <property type="match status" value="1"/>
</dbReference>
<sequence length="489" mass="55812">MADWKFYGRKEQLADLERMLDRKRWFFAKVTGRRRIGKTTLIQQAMQEIKSKQPVFYVQIPDSEPTGVLSAVNDALETFHIPADQYPRPNDLLQLAKLLESMAEGGFILVLDEFQYFNRKGYEQFCSYLQASVDRLAAKADQVRGGLIVLGSIHIEMVALLEDRTAPLYNRVTDTINLTHLDIGSILSILKDHAEPSPQRLLFLWNLFEGVPKFYRDCYEQNVLAADRKTILRRIFFESSSPLRSEAENWFLRELRGRYDVVLKFVARNPGRMHNELVQAIRDASGNPDTQVGGYLKVLIERFGLIERKLPVFAKPEAKRSRYYVTDNFLRSWLAALANPVSAIAFRQLQELVDEADLRLADVEGGSLEKLAGQLYEERSRNGIGDFPITHRVQGFWDKADTEIDLVAVNETTETIRFGSCKRSPGKLISDVNNFKQHVARFLQTMPKYQGWSHQYVGISPVLDADQRAVLTGHGIIPQDLNDLTQGLG</sequence>
<accession>A0A8E6BB40</accession>
<dbReference type="RefSeq" id="WP_213498879.1">
    <property type="nucleotide sequence ID" value="NZ_CP074694.1"/>
</dbReference>
<dbReference type="PANTHER" id="PTHR34704:SF2">
    <property type="entry name" value="ATPASE"/>
    <property type="match status" value="1"/>
</dbReference>
<dbReference type="Pfam" id="PF03008">
    <property type="entry name" value="DUF234"/>
    <property type="match status" value="1"/>
</dbReference>
<dbReference type="PANTHER" id="PTHR34704">
    <property type="entry name" value="ATPASE"/>
    <property type="match status" value="1"/>
</dbReference>
<dbReference type="Proteomes" id="UP000676194">
    <property type="component" value="Chromosome"/>
</dbReference>
<dbReference type="Pfam" id="PF01637">
    <property type="entry name" value="ATPase_2"/>
    <property type="match status" value="1"/>
</dbReference>
<feature type="domain" description="DUF234" evidence="2">
    <location>
        <begin position="333"/>
        <end position="422"/>
    </location>
</feature>
<protein>
    <submittedName>
        <fullName evidence="3">ATP-binding protein</fullName>
    </submittedName>
</protein>
<keyword evidence="4" id="KW-1185">Reference proteome</keyword>
<name>A0A8E6BB40_9BACT</name>
<dbReference type="AlphaFoldDB" id="A0A8E6BB40"/>
<dbReference type="KEGG" id="tsph:KIH39_08355"/>
<dbReference type="InterPro" id="IPR011579">
    <property type="entry name" value="ATPase_dom"/>
</dbReference>
<dbReference type="InterPro" id="IPR004256">
    <property type="entry name" value="DUF234"/>
</dbReference>
<evidence type="ECO:0000313" key="4">
    <source>
        <dbReference type="Proteomes" id="UP000676194"/>
    </source>
</evidence>
<keyword evidence="3" id="KW-0547">Nucleotide-binding</keyword>
<evidence type="ECO:0000259" key="1">
    <source>
        <dbReference type="Pfam" id="PF01637"/>
    </source>
</evidence>
<evidence type="ECO:0000259" key="2">
    <source>
        <dbReference type="Pfam" id="PF03008"/>
    </source>
</evidence>
<gene>
    <name evidence="3" type="ORF">KIH39_08355</name>
</gene>
<feature type="domain" description="ATPase" evidence="1">
    <location>
        <begin position="6"/>
        <end position="195"/>
    </location>
</feature>
<proteinExistence type="predicted"/>
<organism evidence="3 4">
    <name type="scientific">Telmatocola sphagniphila</name>
    <dbReference type="NCBI Taxonomy" id="1123043"/>
    <lineage>
        <taxon>Bacteria</taxon>
        <taxon>Pseudomonadati</taxon>
        <taxon>Planctomycetota</taxon>
        <taxon>Planctomycetia</taxon>
        <taxon>Gemmatales</taxon>
        <taxon>Gemmataceae</taxon>
    </lineage>
</organism>
<dbReference type="Gene3D" id="3.40.50.300">
    <property type="entry name" value="P-loop containing nucleotide triphosphate hydrolases"/>
    <property type="match status" value="1"/>
</dbReference>
<dbReference type="InterPro" id="IPR027417">
    <property type="entry name" value="P-loop_NTPase"/>
</dbReference>
<dbReference type="GO" id="GO:0005524">
    <property type="term" value="F:ATP binding"/>
    <property type="evidence" value="ECO:0007669"/>
    <property type="project" value="UniProtKB-KW"/>
</dbReference>